<name>A0A146GBP4_TERSA</name>
<dbReference type="InParanoid" id="A0A146GBP4"/>
<dbReference type="PANTHER" id="PTHR33406">
    <property type="entry name" value="MEMBRANE PROTEIN MJ1562-RELATED"/>
    <property type="match status" value="1"/>
</dbReference>
<dbReference type="RefSeq" id="WP_075079675.1">
    <property type="nucleotide sequence ID" value="NZ_BDCO01000002.1"/>
</dbReference>
<dbReference type="Gene3D" id="1.20.1640.10">
    <property type="entry name" value="Multidrug efflux transporter AcrB transmembrane domain"/>
    <property type="match status" value="2"/>
</dbReference>
<dbReference type="EMBL" id="BDCO01000002">
    <property type="protein sequence ID" value="GAT33998.1"/>
    <property type="molecule type" value="Genomic_DNA"/>
</dbReference>
<dbReference type="Proteomes" id="UP000076023">
    <property type="component" value="Unassembled WGS sequence"/>
</dbReference>
<evidence type="ECO:0000256" key="5">
    <source>
        <dbReference type="ARBA" id="ARBA00023136"/>
    </source>
</evidence>
<keyword evidence="3 6" id="KW-0812">Transmembrane</keyword>
<evidence type="ECO:0000313" key="8">
    <source>
        <dbReference type="EMBL" id="GAT33998.1"/>
    </source>
</evidence>
<keyword evidence="9" id="KW-1185">Reference proteome</keyword>
<proteinExistence type="predicted"/>
<comment type="caution">
    <text evidence="8">The sequence shown here is derived from an EMBL/GenBank/DDBJ whole genome shotgun (WGS) entry which is preliminary data.</text>
</comment>
<feature type="domain" description="Membrane transport protein MMPL" evidence="7">
    <location>
        <begin position="48"/>
        <end position="420"/>
    </location>
</feature>
<evidence type="ECO:0000256" key="4">
    <source>
        <dbReference type="ARBA" id="ARBA00022989"/>
    </source>
</evidence>
<evidence type="ECO:0000256" key="3">
    <source>
        <dbReference type="ARBA" id="ARBA00022692"/>
    </source>
</evidence>
<feature type="transmembrane region" description="Helical" evidence="6">
    <location>
        <begin position="357"/>
        <end position="380"/>
    </location>
</feature>
<dbReference type="PANTHER" id="PTHR33406:SF13">
    <property type="entry name" value="MEMBRANE PROTEIN YDFJ"/>
    <property type="match status" value="1"/>
</dbReference>
<keyword evidence="2" id="KW-1003">Cell membrane</keyword>
<dbReference type="AlphaFoldDB" id="A0A146GBP4"/>
<evidence type="ECO:0000256" key="2">
    <source>
        <dbReference type="ARBA" id="ARBA00022475"/>
    </source>
</evidence>
<accession>A0A146GBP4</accession>
<keyword evidence="5 6" id="KW-0472">Membrane</keyword>
<protein>
    <submittedName>
        <fullName evidence="8">Predicted exporter</fullName>
    </submittedName>
</protein>
<feature type="transmembrane region" description="Helical" evidence="6">
    <location>
        <begin position="263"/>
        <end position="281"/>
    </location>
</feature>
<dbReference type="InterPro" id="IPR050545">
    <property type="entry name" value="Mycobact_MmpL"/>
</dbReference>
<organism evidence="8 9">
    <name type="scientific">Terrimicrobium sacchariphilum</name>
    <dbReference type="NCBI Taxonomy" id="690879"/>
    <lineage>
        <taxon>Bacteria</taxon>
        <taxon>Pseudomonadati</taxon>
        <taxon>Verrucomicrobiota</taxon>
        <taxon>Terrimicrobiia</taxon>
        <taxon>Terrimicrobiales</taxon>
        <taxon>Terrimicrobiaceae</taxon>
        <taxon>Terrimicrobium</taxon>
    </lineage>
</organism>
<feature type="transmembrane region" description="Helical" evidence="6">
    <location>
        <begin position="436"/>
        <end position="460"/>
    </location>
</feature>
<feature type="transmembrane region" description="Helical" evidence="6">
    <location>
        <begin position="315"/>
        <end position="336"/>
    </location>
</feature>
<dbReference type="OrthoDB" id="7067407at2"/>
<keyword evidence="4 6" id="KW-1133">Transmembrane helix</keyword>
<gene>
    <name evidence="8" type="ORF">TSACC_22420</name>
</gene>
<feature type="transmembrane region" description="Helical" evidence="6">
    <location>
        <begin position="288"/>
        <end position="309"/>
    </location>
</feature>
<dbReference type="Pfam" id="PF03176">
    <property type="entry name" value="MMPL"/>
    <property type="match status" value="2"/>
</dbReference>
<sequence length="814" mass="87083">MKYLSDLLASLIVRRQGVLLALGISLALLAGVVLGLRQNFDTDILNLLPASSPAVQGLKVYNADFTQARELAFLLTWKQPPDDAHRYREEFAELLKKQPWVVRVLDTPPLAGASGQVNEILAPLLLNLPPQDFRAALDRLSEGTLEERFSRLADQVASGSPKARFEWENDPLGLATAAAKPVWESVSLSDAFDLVSSDETAAIVPAITNQPDLSAASCQVVMAQVHQFIEEARKAMGPEGPEIGVTGRSAYVVEIAASMQRDIMLTSAVSMITVVGLFWLGFRRVLPLIGITLILAFTALISMVCGIWVFGQLNIIAISFCSILFGLGDDFSLLLCQHFYQARSDGLPRQKAIASSINHCLPGMLWVALTTGVGFLALSFSGSAGFAQLGFLVAAGVFLCAIFMTLFLFPFVRDSAGNAAGLGPAKWFADLCRNHAGWLVAASVGGAIVAGTMILLPWGALRFDITPASLEPRNTPAARTLADMMRRFPATFEPLMVVLPAPSAEKLHALDAELKRLQSEGKVLSWSSPSGLYLDPARVAENRRSLALWDANSARVAVQVAASHTGLVASPSLLEPIEDLTQALKITSANWRDYVGSESRWWFLLDRMVSSTSPTVIAYAKVAQGLTPADRLAIAKEIDAHVDGALVSGWSQTLASLVPWAQRELLVFGGAVAVLVAFILAFVYRNASLWLLHMASIIAALLATAATLKLFSVPINLLNVLAFPLMLGVGVDYGTHLILAARAGDGNFAGTIKAVGLSGLTTSTGFGALVLAQNPALSGLGIICGVGVLWCLLFSLLLVAPGAMRHESRLARRE</sequence>
<feature type="transmembrane region" description="Helical" evidence="6">
    <location>
        <begin position="751"/>
        <end position="772"/>
    </location>
</feature>
<feature type="transmembrane region" description="Helical" evidence="6">
    <location>
        <begin position="386"/>
        <end position="409"/>
    </location>
</feature>
<reference evidence="9" key="1">
    <citation type="journal article" date="2017" name="Genome Announc.">
        <title>Draft Genome Sequence of Terrimicrobium sacchariphilum NM-5T, a Facultative Anaerobic Soil Bacterium of the Class Spartobacteria.</title>
        <authorList>
            <person name="Qiu Y.L."/>
            <person name="Tourlousse D.M."/>
            <person name="Matsuura N."/>
            <person name="Ohashi A."/>
            <person name="Sekiguchi Y."/>
        </authorList>
    </citation>
    <scope>NUCLEOTIDE SEQUENCE [LARGE SCALE GENOMIC DNA]</scope>
    <source>
        <strain evidence="9">NM-5</strain>
    </source>
</reference>
<evidence type="ECO:0000256" key="6">
    <source>
        <dbReference type="SAM" id="Phobius"/>
    </source>
</evidence>
<dbReference type="InterPro" id="IPR004869">
    <property type="entry name" value="MMPL_dom"/>
</dbReference>
<feature type="transmembrane region" description="Helical" evidence="6">
    <location>
        <begin position="778"/>
        <end position="803"/>
    </location>
</feature>
<comment type="subcellular location">
    <subcellularLocation>
        <location evidence="1">Cell membrane</location>
        <topology evidence="1">Multi-pass membrane protein</topology>
    </subcellularLocation>
</comment>
<dbReference type="GO" id="GO:0005886">
    <property type="term" value="C:plasma membrane"/>
    <property type="evidence" value="ECO:0007669"/>
    <property type="project" value="UniProtKB-SubCell"/>
</dbReference>
<feature type="transmembrane region" description="Helical" evidence="6">
    <location>
        <begin position="717"/>
        <end position="739"/>
    </location>
</feature>
<evidence type="ECO:0000259" key="7">
    <source>
        <dbReference type="Pfam" id="PF03176"/>
    </source>
</evidence>
<feature type="domain" description="Membrane transport protein MMPL" evidence="7">
    <location>
        <begin position="645"/>
        <end position="801"/>
    </location>
</feature>
<evidence type="ECO:0000313" key="9">
    <source>
        <dbReference type="Proteomes" id="UP000076023"/>
    </source>
</evidence>
<dbReference type="STRING" id="690879.TSACC_22420"/>
<feature type="transmembrane region" description="Helical" evidence="6">
    <location>
        <begin position="665"/>
        <end position="684"/>
    </location>
</feature>
<dbReference type="SUPFAM" id="SSF82866">
    <property type="entry name" value="Multidrug efflux transporter AcrB transmembrane domain"/>
    <property type="match status" value="2"/>
</dbReference>
<evidence type="ECO:0000256" key="1">
    <source>
        <dbReference type="ARBA" id="ARBA00004651"/>
    </source>
</evidence>
<feature type="transmembrane region" description="Helical" evidence="6">
    <location>
        <begin position="691"/>
        <end position="711"/>
    </location>
</feature>